<feature type="transmembrane region" description="Helical" evidence="5">
    <location>
        <begin position="271"/>
        <end position="293"/>
    </location>
</feature>
<dbReference type="InterPro" id="IPR004089">
    <property type="entry name" value="MCPsignal_dom"/>
</dbReference>
<dbReference type="GO" id="GO:0007165">
    <property type="term" value="P:signal transduction"/>
    <property type="evidence" value="ECO:0007669"/>
    <property type="project" value="UniProtKB-KW"/>
</dbReference>
<dbReference type="EMBL" id="QUOU01000001">
    <property type="protein sequence ID" value="REL27757.1"/>
    <property type="molecule type" value="Genomic_DNA"/>
</dbReference>
<dbReference type="SUPFAM" id="SSF58104">
    <property type="entry name" value="Methyl-accepting chemotaxis protein (MCP) signaling domain"/>
    <property type="match status" value="1"/>
</dbReference>
<sequence length="628" mass="68407">MQKFKLHLIGSLGVIIIAIIALLVALSYSAFKNESVTLNRAILKEQNANIESVLIEKFSAYKDTIAAVNLTDSDVLSNTLSANLTSQLATIENIQRDISDGIYLFRDNGDIYDTKGELQSFNVKQLSREYYRAIFEQGQEFYISAPFNSAVSGEQVLGMAHRINRSFAILSNIKLDAVLGSLADSKTMFMYTEQGTILVAPYSEFLGKNIFTERPLYRQFDQQNPILSYSANVAGDDTDFTAFWTTLEVNNWSFVSFVKDSAISEKADSQLIVDLIIGLVCLVIAVVVLQVLLQKLVLTPVGGAPAEIESLMAKMASGDFTQTLEQTGKETGIYLSLVNLSNQLSDLIRNSHAISENVASASQELNAVMGHTLTNAQQEMTQVEQISTAIHELSCTSNEVSDKAIIAEERANEAQANVATGKATLEENIILSSNIDASVAESAQLTQELQDFAVEIGSVTDVINSISEQTNLLALNAAIEAARAGEHGRGFAVVADEVRNLASKTQESTVSIQNLIEKLQSQSQKASQNMEQNVELIAKSVVLADQIKVAFEDISTAVESISEVNTLVATASQEQQSVTQDISRTTTQAFDLVQQNVSAVNQTLQASTELSQLSEAQKTELSHFKVQH</sequence>
<dbReference type="CDD" id="cd11386">
    <property type="entry name" value="MCP_signal"/>
    <property type="match status" value="1"/>
</dbReference>
<dbReference type="GO" id="GO:0016020">
    <property type="term" value="C:membrane"/>
    <property type="evidence" value="ECO:0007669"/>
    <property type="project" value="UniProtKB-SubCell"/>
</dbReference>
<evidence type="ECO:0000313" key="8">
    <source>
        <dbReference type="Proteomes" id="UP000256478"/>
    </source>
</evidence>
<protein>
    <submittedName>
        <fullName evidence="7">Methyl-accepting chemotaxis protein</fullName>
    </submittedName>
</protein>
<dbReference type="PROSITE" id="PS50111">
    <property type="entry name" value="CHEMOTAXIS_TRANSDUC_2"/>
    <property type="match status" value="1"/>
</dbReference>
<dbReference type="Proteomes" id="UP000256478">
    <property type="component" value="Unassembled WGS sequence"/>
</dbReference>
<keyword evidence="5" id="KW-1133">Transmembrane helix</keyword>
<feature type="domain" description="Methyl-accepting transducer" evidence="6">
    <location>
        <begin position="354"/>
        <end position="590"/>
    </location>
</feature>
<reference evidence="7 8" key="1">
    <citation type="submission" date="2018-08" db="EMBL/GenBank/DDBJ databases">
        <title>Thalassotalea euphylliae genome.</title>
        <authorList>
            <person name="Summers S."/>
            <person name="Rice S.A."/>
            <person name="Freckelton M.L."/>
            <person name="Nedved B.T."/>
            <person name="Hadfield M.G."/>
        </authorList>
    </citation>
    <scope>NUCLEOTIDE SEQUENCE [LARGE SCALE GENOMIC DNA]</scope>
    <source>
        <strain evidence="7 8">H1</strain>
    </source>
</reference>
<dbReference type="SMART" id="SM00283">
    <property type="entry name" value="MA"/>
    <property type="match status" value="1"/>
</dbReference>
<comment type="caution">
    <text evidence="7">The sequence shown here is derived from an EMBL/GenBank/DDBJ whole genome shotgun (WGS) entry which is preliminary data.</text>
</comment>
<dbReference type="OrthoDB" id="2489132at2"/>
<dbReference type="Gene3D" id="1.10.287.950">
    <property type="entry name" value="Methyl-accepting chemotaxis protein"/>
    <property type="match status" value="1"/>
</dbReference>
<name>A0A3E0TTS4_9GAMM</name>
<dbReference type="Gene3D" id="3.30.450.20">
    <property type="entry name" value="PAS domain"/>
    <property type="match status" value="2"/>
</dbReference>
<proteinExistence type="inferred from homology"/>
<evidence type="ECO:0000256" key="1">
    <source>
        <dbReference type="ARBA" id="ARBA00004370"/>
    </source>
</evidence>
<evidence type="ECO:0000313" key="7">
    <source>
        <dbReference type="EMBL" id="REL27757.1"/>
    </source>
</evidence>
<evidence type="ECO:0000256" key="2">
    <source>
        <dbReference type="ARBA" id="ARBA00023224"/>
    </source>
</evidence>
<evidence type="ECO:0000256" key="3">
    <source>
        <dbReference type="ARBA" id="ARBA00029447"/>
    </source>
</evidence>
<keyword evidence="5" id="KW-0472">Membrane</keyword>
<comment type="similarity">
    <text evidence="3">Belongs to the methyl-accepting chemotaxis (MCP) protein family.</text>
</comment>
<dbReference type="PANTHER" id="PTHR32089:SF33">
    <property type="entry name" value="TOXIN COREGULATED PILUS BIOSYNTHESIS PROTEIN I"/>
    <property type="match status" value="1"/>
</dbReference>
<dbReference type="PANTHER" id="PTHR32089">
    <property type="entry name" value="METHYL-ACCEPTING CHEMOTAXIS PROTEIN MCPB"/>
    <property type="match status" value="1"/>
</dbReference>
<evidence type="ECO:0000256" key="5">
    <source>
        <dbReference type="SAM" id="Phobius"/>
    </source>
</evidence>
<dbReference type="RefSeq" id="WP_116008827.1">
    <property type="nucleotide sequence ID" value="NZ_QUOU01000001.1"/>
</dbReference>
<dbReference type="Pfam" id="PF00015">
    <property type="entry name" value="MCPsignal"/>
    <property type="match status" value="1"/>
</dbReference>
<organism evidence="7 8">
    <name type="scientific">Thalassotalea euphylliae</name>
    <dbReference type="NCBI Taxonomy" id="1655234"/>
    <lineage>
        <taxon>Bacteria</taxon>
        <taxon>Pseudomonadati</taxon>
        <taxon>Pseudomonadota</taxon>
        <taxon>Gammaproteobacteria</taxon>
        <taxon>Alteromonadales</taxon>
        <taxon>Colwelliaceae</taxon>
        <taxon>Thalassotalea</taxon>
    </lineage>
</organism>
<comment type="subcellular location">
    <subcellularLocation>
        <location evidence="1">Membrane</location>
    </subcellularLocation>
</comment>
<gene>
    <name evidence="7" type="ORF">DXX93_15125</name>
</gene>
<keyword evidence="2 4" id="KW-0807">Transducer</keyword>
<dbReference type="FunFam" id="1.10.287.950:FF:000001">
    <property type="entry name" value="Methyl-accepting chemotaxis sensory transducer"/>
    <property type="match status" value="1"/>
</dbReference>
<dbReference type="GO" id="GO:0006935">
    <property type="term" value="P:chemotaxis"/>
    <property type="evidence" value="ECO:0007669"/>
    <property type="project" value="UniProtKB-ARBA"/>
</dbReference>
<evidence type="ECO:0000256" key="4">
    <source>
        <dbReference type="PROSITE-ProRule" id="PRU00284"/>
    </source>
</evidence>
<accession>A0A3E0TTS4</accession>
<evidence type="ECO:0000259" key="6">
    <source>
        <dbReference type="PROSITE" id="PS50111"/>
    </source>
</evidence>
<feature type="transmembrane region" description="Helical" evidence="5">
    <location>
        <begin position="6"/>
        <end position="31"/>
    </location>
</feature>
<dbReference type="AlphaFoldDB" id="A0A3E0TTS4"/>
<keyword evidence="5" id="KW-0812">Transmembrane</keyword>